<dbReference type="AlphaFoldDB" id="X0Z1I0"/>
<feature type="transmembrane region" description="Helical" evidence="1">
    <location>
        <begin position="146"/>
        <end position="164"/>
    </location>
</feature>
<evidence type="ECO:0000259" key="2">
    <source>
        <dbReference type="PROSITE" id="PS50850"/>
    </source>
</evidence>
<dbReference type="PANTHER" id="PTHR23520">
    <property type="entry name" value="TRANSPORTER, PUTATIVE (AFU_ORTHOLOGUE AFUA_3G04000)-RELATED"/>
    <property type="match status" value="1"/>
</dbReference>
<reference evidence="3" key="1">
    <citation type="journal article" date="2014" name="Front. Microbiol.">
        <title>High frequency of phylogenetically diverse reductive dehalogenase-homologous genes in deep subseafloor sedimentary metagenomes.</title>
        <authorList>
            <person name="Kawai M."/>
            <person name="Futagami T."/>
            <person name="Toyoda A."/>
            <person name="Takaki Y."/>
            <person name="Nishi S."/>
            <person name="Hori S."/>
            <person name="Arai W."/>
            <person name="Tsubouchi T."/>
            <person name="Morono Y."/>
            <person name="Uchiyama I."/>
            <person name="Ito T."/>
            <person name="Fujiyama A."/>
            <person name="Inagaki F."/>
            <person name="Takami H."/>
        </authorList>
    </citation>
    <scope>NUCLEOTIDE SEQUENCE</scope>
    <source>
        <strain evidence="3">Expedition CK06-06</strain>
    </source>
</reference>
<evidence type="ECO:0000313" key="3">
    <source>
        <dbReference type="EMBL" id="GAG62955.1"/>
    </source>
</evidence>
<feature type="domain" description="Major facilitator superfamily (MFS) profile" evidence="2">
    <location>
        <begin position="22"/>
        <end position="348"/>
    </location>
</feature>
<name>X0Z1I0_9ZZZZ</name>
<feature type="transmembrane region" description="Helical" evidence="1">
    <location>
        <begin position="57"/>
        <end position="80"/>
    </location>
</feature>
<comment type="caution">
    <text evidence="3">The sequence shown here is derived from an EMBL/GenBank/DDBJ whole genome shotgun (WGS) entry which is preliminary data.</text>
</comment>
<feature type="transmembrane region" description="Helical" evidence="1">
    <location>
        <begin position="30"/>
        <end position="51"/>
    </location>
</feature>
<protein>
    <recommendedName>
        <fullName evidence="2">Major facilitator superfamily (MFS) profile domain-containing protein</fullName>
    </recommendedName>
</protein>
<organism evidence="3">
    <name type="scientific">marine sediment metagenome</name>
    <dbReference type="NCBI Taxonomy" id="412755"/>
    <lineage>
        <taxon>unclassified sequences</taxon>
        <taxon>metagenomes</taxon>
        <taxon>ecological metagenomes</taxon>
    </lineage>
</organism>
<dbReference type="Gene3D" id="1.20.1250.20">
    <property type="entry name" value="MFS general substrate transporter like domains"/>
    <property type="match status" value="2"/>
</dbReference>
<keyword evidence="1" id="KW-1133">Transmembrane helix</keyword>
<dbReference type="InterPro" id="IPR011701">
    <property type="entry name" value="MFS"/>
</dbReference>
<proteinExistence type="predicted"/>
<feature type="transmembrane region" description="Helical" evidence="1">
    <location>
        <begin position="184"/>
        <end position="204"/>
    </location>
</feature>
<dbReference type="Pfam" id="PF07690">
    <property type="entry name" value="MFS_1"/>
    <property type="match status" value="1"/>
</dbReference>
<feature type="transmembrane region" description="Helical" evidence="1">
    <location>
        <begin position="87"/>
        <end position="103"/>
    </location>
</feature>
<dbReference type="PANTHER" id="PTHR23520:SF5">
    <property type="entry name" value="TRANSPORTER, PUTATIVE (AFU_ORTHOLOGUE AFUA_3G04000)-RELATED"/>
    <property type="match status" value="1"/>
</dbReference>
<feature type="transmembrane region" description="Helical" evidence="1">
    <location>
        <begin position="109"/>
        <end position="126"/>
    </location>
</feature>
<gene>
    <name evidence="3" type="ORF">S01H4_04281</name>
</gene>
<feature type="transmembrane region" description="Helical" evidence="1">
    <location>
        <begin position="229"/>
        <end position="251"/>
    </location>
</feature>
<dbReference type="InterPro" id="IPR036259">
    <property type="entry name" value="MFS_trans_sf"/>
</dbReference>
<dbReference type="PROSITE" id="PS50850">
    <property type="entry name" value="MFS"/>
    <property type="match status" value="1"/>
</dbReference>
<keyword evidence="1" id="KW-0812">Transmembrane</keyword>
<dbReference type="EMBL" id="BART01001134">
    <property type="protein sequence ID" value="GAG62955.1"/>
    <property type="molecule type" value="Genomic_DNA"/>
</dbReference>
<accession>X0Z1I0</accession>
<dbReference type="SUPFAM" id="SSF103473">
    <property type="entry name" value="MFS general substrate transporter"/>
    <property type="match status" value="1"/>
</dbReference>
<dbReference type="GO" id="GO:0022857">
    <property type="term" value="F:transmembrane transporter activity"/>
    <property type="evidence" value="ECO:0007669"/>
    <property type="project" value="InterPro"/>
</dbReference>
<evidence type="ECO:0000256" key="1">
    <source>
        <dbReference type="SAM" id="Phobius"/>
    </source>
</evidence>
<dbReference type="InterPro" id="IPR020846">
    <property type="entry name" value="MFS_dom"/>
</dbReference>
<sequence length="348" mass="39222">MITDVKIQLREYLKTIKLFQANAKLLLTNVLLRFIGHGIFSLLFNLYILQIGYDVDFIGYLTALNNIAIALIAIPSGFIIDRFGFKRPLVISYSLSILFIILLSITTNYFSLIIFNIALGFTFSMIRVIRNPFLTKFSTKVERTHLFGFSFGLMMIGSVIGNVIGGYSLKLFEVFTSLTDDIIIYRLSLLSGALISAIGLIPILKIQKDNITSLNKLSKRTFKMMFSKLYIKLLLPHLLLSLGAGSVMPFLNVFFKEHLNANVYQIGIIFALGSFITGVASFLTPFVIKRFGKVMGYWNSANLISSLSIDDCIDSKFNISCYFFYSQTSSNEYCKSNIYRLCNGGCTR</sequence>
<keyword evidence="1" id="KW-0472">Membrane</keyword>
<feature type="transmembrane region" description="Helical" evidence="1">
    <location>
        <begin position="263"/>
        <end position="288"/>
    </location>
</feature>